<keyword evidence="4" id="KW-1185">Reference proteome</keyword>
<accession>A0A4Y2LPI3</accession>
<organism evidence="3 4">
    <name type="scientific">Araneus ventricosus</name>
    <name type="common">Orbweaver spider</name>
    <name type="synonym">Epeira ventricosa</name>
    <dbReference type="NCBI Taxonomy" id="182803"/>
    <lineage>
        <taxon>Eukaryota</taxon>
        <taxon>Metazoa</taxon>
        <taxon>Ecdysozoa</taxon>
        <taxon>Arthropoda</taxon>
        <taxon>Chelicerata</taxon>
        <taxon>Arachnida</taxon>
        <taxon>Araneae</taxon>
        <taxon>Araneomorphae</taxon>
        <taxon>Entelegynae</taxon>
        <taxon>Araneoidea</taxon>
        <taxon>Araneidae</taxon>
        <taxon>Araneus</taxon>
    </lineage>
</organism>
<evidence type="ECO:0000313" key="4">
    <source>
        <dbReference type="Proteomes" id="UP000499080"/>
    </source>
</evidence>
<evidence type="ECO:0000256" key="1">
    <source>
        <dbReference type="SAM" id="MobiDB-lite"/>
    </source>
</evidence>
<feature type="signal peptide" evidence="2">
    <location>
        <begin position="1"/>
        <end position="16"/>
    </location>
</feature>
<sequence>MLRHLSLLHLIRTLATQESLRVQEEAVKGLTSCFVATGGLFRDAPRRFEQWSDDEEDTWAGASSPGFRTTPARGCSIHVRFSVRQVNKYVGSGFEPGGLRSRDLTTRPPLPYSCEE</sequence>
<name>A0A4Y2LPI3_ARAVE</name>
<keyword evidence="2" id="KW-0732">Signal</keyword>
<evidence type="ECO:0000313" key="3">
    <source>
        <dbReference type="EMBL" id="GBN15466.1"/>
    </source>
</evidence>
<dbReference type="EMBL" id="BGPR01006028">
    <property type="protein sequence ID" value="GBN15466.1"/>
    <property type="molecule type" value="Genomic_DNA"/>
</dbReference>
<reference evidence="3 4" key="1">
    <citation type="journal article" date="2019" name="Sci. Rep.">
        <title>Orb-weaving spider Araneus ventricosus genome elucidates the spidroin gene catalogue.</title>
        <authorList>
            <person name="Kono N."/>
            <person name="Nakamura H."/>
            <person name="Ohtoshi R."/>
            <person name="Moran D.A.P."/>
            <person name="Shinohara A."/>
            <person name="Yoshida Y."/>
            <person name="Fujiwara M."/>
            <person name="Mori M."/>
            <person name="Tomita M."/>
            <person name="Arakawa K."/>
        </authorList>
    </citation>
    <scope>NUCLEOTIDE SEQUENCE [LARGE SCALE GENOMIC DNA]</scope>
</reference>
<comment type="caution">
    <text evidence="3">The sequence shown here is derived from an EMBL/GenBank/DDBJ whole genome shotgun (WGS) entry which is preliminary data.</text>
</comment>
<dbReference type="Proteomes" id="UP000499080">
    <property type="component" value="Unassembled WGS sequence"/>
</dbReference>
<feature type="chain" id="PRO_5021462189" evidence="2">
    <location>
        <begin position="17"/>
        <end position="116"/>
    </location>
</feature>
<protein>
    <submittedName>
        <fullName evidence="3">Uncharacterized protein</fullName>
    </submittedName>
</protein>
<evidence type="ECO:0000256" key="2">
    <source>
        <dbReference type="SAM" id="SignalP"/>
    </source>
</evidence>
<dbReference type="AlphaFoldDB" id="A0A4Y2LPI3"/>
<proteinExistence type="predicted"/>
<gene>
    <name evidence="3" type="ORF">AVEN_248382_1</name>
</gene>
<feature type="region of interest" description="Disordered" evidence="1">
    <location>
        <begin position="93"/>
        <end position="116"/>
    </location>
</feature>